<organism evidence="1 2">
    <name type="scientific">Apiospora aurea</name>
    <dbReference type="NCBI Taxonomy" id="335848"/>
    <lineage>
        <taxon>Eukaryota</taxon>
        <taxon>Fungi</taxon>
        <taxon>Dikarya</taxon>
        <taxon>Ascomycota</taxon>
        <taxon>Pezizomycotina</taxon>
        <taxon>Sordariomycetes</taxon>
        <taxon>Xylariomycetidae</taxon>
        <taxon>Amphisphaeriales</taxon>
        <taxon>Apiosporaceae</taxon>
        <taxon>Apiospora</taxon>
    </lineage>
</organism>
<gene>
    <name evidence="1" type="ORF">PG986_012478</name>
</gene>
<sequence>MRRLRSRSSSAKKYQGIFHLGTYLGSSWIFVQAAAGQKHREALFAADLVQAAAGQKHREALFAVDLVQAILQHAQLVLLEKQKSGAHIRETAKELEGTVRGHERREPRVSLPIFFNYITGPRASVAGLEISRWNSEAEARVDARAWILTRLESPMGRKHAILAVRWPGCTPGQGNPVRRARRRFAHLQRIERETAPVIMFTEDGKRPYVDKYGIVYRYRPADQGWLTPAGTNTREGPYYISEAKGGMYSLCNDAWQSLKDGQFFSEGELALYNPFA</sequence>
<dbReference type="Proteomes" id="UP001391051">
    <property type="component" value="Unassembled WGS sequence"/>
</dbReference>
<evidence type="ECO:0000313" key="1">
    <source>
        <dbReference type="EMBL" id="KAK7943365.1"/>
    </source>
</evidence>
<comment type="caution">
    <text evidence="1">The sequence shown here is derived from an EMBL/GenBank/DDBJ whole genome shotgun (WGS) entry which is preliminary data.</text>
</comment>
<dbReference type="RefSeq" id="XP_066695396.1">
    <property type="nucleotide sequence ID" value="XM_066848700.1"/>
</dbReference>
<protein>
    <submittedName>
        <fullName evidence="1">Uncharacterized protein</fullName>
    </submittedName>
</protein>
<keyword evidence="2" id="KW-1185">Reference proteome</keyword>
<name>A0ABR1Q051_9PEZI</name>
<dbReference type="GeneID" id="92081762"/>
<accession>A0ABR1Q051</accession>
<proteinExistence type="predicted"/>
<reference evidence="1 2" key="1">
    <citation type="submission" date="2023-01" db="EMBL/GenBank/DDBJ databases">
        <title>Analysis of 21 Apiospora genomes using comparative genomics revels a genus with tremendous synthesis potential of carbohydrate active enzymes and secondary metabolites.</title>
        <authorList>
            <person name="Sorensen T."/>
        </authorList>
    </citation>
    <scope>NUCLEOTIDE SEQUENCE [LARGE SCALE GENOMIC DNA]</scope>
    <source>
        <strain evidence="1 2">CBS 24483</strain>
    </source>
</reference>
<dbReference type="EMBL" id="JAQQWE010000008">
    <property type="protein sequence ID" value="KAK7943365.1"/>
    <property type="molecule type" value="Genomic_DNA"/>
</dbReference>
<evidence type="ECO:0000313" key="2">
    <source>
        <dbReference type="Proteomes" id="UP001391051"/>
    </source>
</evidence>